<dbReference type="AlphaFoldDB" id="A0A914Q939"/>
<proteinExistence type="predicted"/>
<reference evidence="2" key="1">
    <citation type="submission" date="2022-11" db="UniProtKB">
        <authorList>
            <consortium name="WormBaseParasite"/>
        </authorList>
    </citation>
    <scope>IDENTIFICATION</scope>
</reference>
<sequence length="106" mass="12072">MQILVSIIYNTASIKGNEKPFITIGKLCPDFVNPQGYIEKLIFPYSLRKPKTIVEIAKGFVNPELQKDEYKLLYENPQTFITRSTLGLELPLGLGLVQNLLQKFDL</sequence>
<protein>
    <submittedName>
        <fullName evidence="2">Uncharacterized protein</fullName>
    </submittedName>
</protein>
<organism evidence="1 2">
    <name type="scientific">Panagrolaimus davidi</name>
    <dbReference type="NCBI Taxonomy" id="227884"/>
    <lineage>
        <taxon>Eukaryota</taxon>
        <taxon>Metazoa</taxon>
        <taxon>Ecdysozoa</taxon>
        <taxon>Nematoda</taxon>
        <taxon>Chromadorea</taxon>
        <taxon>Rhabditida</taxon>
        <taxon>Tylenchina</taxon>
        <taxon>Panagrolaimomorpha</taxon>
        <taxon>Panagrolaimoidea</taxon>
        <taxon>Panagrolaimidae</taxon>
        <taxon>Panagrolaimus</taxon>
    </lineage>
</organism>
<name>A0A914Q939_9BILA</name>
<accession>A0A914Q939</accession>
<dbReference type="Proteomes" id="UP000887578">
    <property type="component" value="Unplaced"/>
</dbReference>
<evidence type="ECO:0000313" key="2">
    <source>
        <dbReference type="WBParaSite" id="PDA_v2.g28019.t1"/>
    </source>
</evidence>
<dbReference type="WBParaSite" id="PDA_v2.g28019.t1">
    <property type="protein sequence ID" value="PDA_v2.g28019.t1"/>
    <property type="gene ID" value="PDA_v2.g28019"/>
</dbReference>
<evidence type="ECO:0000313" key="1">
    <source>
        <dbReference type="Proteomes" id="UP000887578"/>
    </source>
</evidence>
<keyword evidence="1" id="KW-1185">Reference proteome</keyword>